<dbReference type="Proteomes" id="UP000627369">
    <property type="component" value="Unassembled WGS sequence"/>
</dbReference>
<dbReference type="EMBL" id="BNAS01000006">
    <property type="protein sequence ID" value="GHH77367.1"/>
    <property type="molecule type" value="Genomic_DNA"/>
</dbReference>
<keyword evidence="3" id="KW-1185">Reference proteome</keyword>
<feature type="transmembrane region" description="Helical" evidence="1">
    <location>
        <begin position="21"/>
        <end position="41"/>
    </location>
</feature>
<comment type="caution">
    <text evidence="2">The sequence shown here is derived from an EMBL/GenBank/DDBJ whole genome shotgun (WGS) entry which is preliminary data.</text>
</comment>
<dbReference type="RefSeq" id="WP_189670880.1">
    <property type="nucleotide sequence ID" value="NZ_BNAS01000006.1"/>
</dbReference>
<keyword evidence="1" id="KW-1133">Transmembrane helix</keyword>
<protein>
    <submittedName>
        <fullName evidence="2">Uncharacterized protein</fullName>
    </submittedName>
</protein>
<keyword evidence="1" id="KW-0472">Membrane</keyword>
<accession>A0A919KYJ3</accession>
<organism evidence="2 3">
    <name type="scientific">Promicromonospora soli</name>
    <dbReference type="NCBI Taxonomy" id="2035533"/>
    <lineage>
        <taxon>Bacteria</taxon>
        <taxon>Bacillati</taxon>
        <taxon>Actinomycetota</taxon>
        <taxon>Actinomycetes</taxon>
        <taxon>Micrococcales</taxon>
        <taxon>Promicromonosporaceae</taxon>
        <taxon>Promicromonospora</taxon>
    </lineage>
</organism>
<keyword evidence="1" id="KW-0812">Transmembrane</keyword>
<name>A0A919KYJ3_9MICO</name>
<feature type="transmembrane region" description="Helical" evidence="1">
    <location>
        <begin position="73"/>
        <end position="88"/>
    </location>
</feature>
<feature type="transmembrane region" description="Helical" evidence="1">
    <location>
        <begin position="95"/>
        <end position="113"/>
    </location>
</feature>
<proteinExistence type="predicted"/>
<feature type="transmembrane region" description="Helical" evidence="1">
    <location>
        <begin position="125"/>
        <end position="144"/>
    </location>
</feature>
<gene>
    <name evidence="2" type="ORF">GCM10017772_38210</name>
</gene>
<evidence type="ECO:0000313" key="2">
    <source>
        <dbReference type="EMBL" id="GHH77367.1"/>
    </source>
</evidence>
<reference evidence="2" key="2">
    <citation type="submission" date="2020-09" db="EMBL/GenBank/DDBJ databases">
        <authorList>
            <person name="Sun Q."/>
            <person name="Zhou Y."/>
        </authorList>
    </citation>
    <scope>NUCLEOTIDE SEQUENCE</scope>
    <source>
        <strain evidence="2">CGMCC 4.7398</strain>
    </source>
</reference>
<reference evidence="2" key="1">
    <citation type="journal article" date="2014" name="Int. J. Syst. Evol. Microbiol.">
        <title>Complete genome sequence of Corynebacterium casei LMG S-19264T (=DSM 44701T), isolated from a smear-ripened cheese.</title>
        <authorList>
            <consortium name="US DOE Joint Genome Institute (JGI-PGF)"/>
            <person name="Walter F."/>
            <person name="Albersmeier A."/>
            <person name="Kalinowski J."/>
            <person name="Ruckert C."/>
        </authorList>
    </citation>
    <scope>NUCLEOTIDE SEQUENCE</scope>
    <source>
        <strain evidence="2">CGMCC 4.7398</strain>
    </source>
</reference>
<evidence type="ECO:0000256" key="1">
    <source>
        <dbReference type="SAM" id="Phobius"/>
    </source>
</evidence>
<sequence length="151" mass="16555">MPETTAERRAPDNTRAVSRTQYGALVATVIIVGVVGAWSYFWPQPYFDHFPVFLGEWVSKDGPYNEHLVRDHGAMYLALGAASLYGLVRPSQAGCRLLGIAWTVFGVLHFAYHVTHLENLPTDEATGQVVVLSVAILLAIALVIPGRTHAR</sequence>
<dbReference type="AlphaFoldDB" id="A0A919KYJ3"/>
<evidence type="ECO:0000313" key="3">
    <source>
        <dbReference type="Proteomes" id="UP000627369"/>
    </source>
</evidence>